<gene>
    <name evidence="1" type="ORF">S12H4_27837</name>
</gene>
<organism evidence="1">
    <name type="scientific">marine sediment metagenome</name>
    <dbReference type="NCBI Taxonomy" id="412755"/>
    <lineage>
        <taxon>unclassified sequences</taxon>
        <taxon>metagenomes</taxon>
        <taxon>ecological metagenomes</taxon>
    </lineage>
</organism>
<dbReference type="AlphaFoldDB" id="X1T4X5"/>
<dbReference type="Gene3D" id="3.40.50.2000">
    <property type="entry name" value="Glycogen Phosphorylase B"/>
    <property type="match status" value="1"/>
</dbReference>
<comment type="caution">
    <text evidence="1">The sequence shown here is derived from an EMBL/GenBank/DDBJ whole genome shotgun (WGS) entry which is preliminary data.</text>
</comment>
<evidence type="ECO:0000313" key="1">
    <source>
        <dbReference type="EMBL" id="GAJ00373.1"/>
    </source>
</evidence>
<feature type="non-terminal residue" evidence="1">
    <location>
        <position position="69"/>
    </location>
</feature>
<accession>X1T4X5</accession>
<dbReference type="EMBL" id="BARW01015918">
    <property type="protein sequence ID" value="GAJ00373.1"/>
    <property type="molecule type" value="Genomic_DNA"/>
</dbReference>
<evidence type="ECO:0008006" key="2">
    <source>
        <dbReference type="Google" id="ProtNLM"/>
    </source>
</evidence>
<name>X1T4X5_9ZZZZ</name>
<reference evidence="1" key="1">
    <citation type="journal article" date="2014" name="Front. Microbiol.">
        <title>High frequency of phylogenetically diverse reductive dehalogenase-homologous genes in deep subseafloor sedimentary metagenomes.</title>
        <authorList>
            <person name="Kawai M."/>
            <person name="Futagami T."/>
            <person name="Toyoda A."/>
            <person name="Takaki Y."/>
            <person name="Nishi S."/>
            <person name="Hori S."/>
            <person name="Arai W."/>
            <person name="Tsubouchi T."/>
            <person name="Morono Y."/>
            <person name="Uchiyama I."/>
            <person name="Ito T."/>
            <person name="Fujiyama A."/>
            <person name="Inagaki F."/>
            <person name="Takami H."/>
        </authorList>
    </citation>
    <scope>NUCLEOTIDE SEQUENCE</scope>
    <source>
        <strain evidence="1">Expedition CK06-06</strain>
    </source>
</reference>
<proteinExistence type="predicted"/>
<sequence length="69" mass="7999">MKQFKIAMLHYTCPPIVGGVEEIIRQHASFFIRYHHRVKIFAGDGGLFTDKYDIEINSLLSSHNPRILQ</sequence>
<protein>
    <recommendedName>
        <fullName evidence="2">Glycosyltransferase subfamily 4-like N-terminal domain-containing protein</fullName>
    </recommendedName>
</protein>